<gene>
    <name evidence="1" type="ORF">DFP72DRAFT_851810</name>
</gene>
<accession>A0A8H6HPS6</accession>
<dbReference type="EMBL" id="JACGCI010000058">
    <property type="protein sequence ID" value="KAF6750117.1"/>
    <property type="molecule type" value="Genomic_DNA"/>
</dbReference>
<sequence>MPALRTPQTITVRFTPYVGNNHQLKFSMASSPHRAGREGRTYGQISSSETGINVHGLLGTPVKVCTSIISFHAAVRDAKPYEHSQMRKPCLKGAQNSNPSGPDSLLITRKSVAKELRIQKSHIPAIGGSQHSAMLLAEIMEGLSIS</sequence>
<evidence type="ECO:0000313" key="1">
    <source>
        <dbReference type="EMBL" id="KAF6750117.1"/>
    </source>
</evidence>
<name>A0A8H6HPS6_9AGAR</name>
<evidence type="ECO:0000313" key="2">
    <source>
        <dbReference type="Proteomes" id="UP000521943"/>
    </source>
</evidence>
<keyword evidence="2" id="KW-1185">Reference proteome</keyword>
<comment type="caution">
    <text evidence="1">The sequence shown here is derived from an EMBL/GenBank/DDBJ whole genome shotgun (WGS) entry which is preliminary data.</text>
</comment>
<proteinExistence type="predicted"/>
<protein>
    <submittedName>
        <fullName evidence="1">Uncharacterized protein</fullName>
    </submittedName>
</protein>
<organism evidence="1 2">
    <name type="scientific">Ephemerocybe angulata</name>
    <dbReference type="NCBI Taxonomy" id="980116"/>
    <lineage>
        <taxon>Eukaryota</taxon>
        <taxon>Fungi</taxon>
        <taxon>Dikarya</taxon>
        <taxon>Basidiomycota</taxon>
        <taxon>Agaricomycotina</taxon>
        <taxon>Agaricomycetes</taxon>
        <taxon>Agaricomycetidae</taxon>
        <taxon>Agaricales</taxon>
        <taxon>Agaricineae</taxon>
        <taxon>Psathyrellaceae</taxon>
        <taxon>Ephemerocybe</taxon>
    </lineage>
</organism>
<reference evidence="1 2" key="1">
    <citation type="submission" date="2020-07" db="EMBL/GenBank/DDBJ databases">
        <title>Comparative genomics of pyrophilous fungi reveals a link between fire events and developmental genes.</title>
        <authorList>
            <consortium name="DOE Joint Genome Institute"/>
            <person name="Steindorff A.S."/>
            <person name="Carver A."/>
            <person name="Calhoun S."/>
            <person name="Stillman K."/>
            <person name="Liu H."/>
            <person name="Lipzen A."/>
            <person name="Pangilinan J."/>
            <person name="Labutti K."/>
            <person name="Bruns T.D."/>
            <person name="Grigoriev I.V."/>
        </authorList>
    </citation>
    <scope>NUCLEOTIDE SEQUENCE [LARGE SCALE GENOMIC DNA]</scope>
    <source>
        <strain evidence="1 2">CBS 144469</strain>
    </source>
</reference>
<dbReference type="Proteomes" id="UP000521943">
    <property type="component" value="Unassembled WGS sequence"/>
</dbReference>
<dbReference type="AlphaFoldDB" id="A0A8H6HPS6"/>